<reference evidence="2" key="1">
    <citation type="journal article" date="2021" name="Viruses">
        <title>Novel Viruses That Lyse Plant and Human Strains of Kosakonia cowanii.</title>
        <authorList>
            <person name="Petrzik K."/>
            <person name="Brazdova S."/>
            <person name="Krawczyk K."/>
        </authorList>
    </citation>
    <scope>NUCLEOTIDE SEQUENCE [LARGE SCALE GENOMIC DNA]</scope>
</reference>
<sequence length="70" mass="7692">MIKFIEFLGRLVVRGYRRSAKLEGAISAKAAKGSAEAQELADRLMVTSFDAAKRSVDLEGKAAKLEVFFK</sequence>
<organism evidence="1 2">
    <name type="scientific">Kosakonia phage Kc166A</name>
    <dbReference type="NCBI Taxonomy" id="2801381"/>
    <lineage>
        <taxon>Viruses</taxon>
        <taxon>Duplodnaviria</taxon>
        <taxon>Heunggongvirae</taxon>
        <taxon>Uroviricota</taxon>
        <taxon>Caudoviricetes</taxon>
        <taxon>Autographivirales</taxon>
        <taxon>Autotranscriptaviridae</taxon>
        <taxon>Studiervirinae</taxon>
        <taxon>Kayfunavirus</taxon>
        <taxon>Kayfunavirus Kc166A</taxon>
    </lineage>
</organism>
<protein>
    <submittedName>
        <fullName evidence="1">Uncharacterized protein</fullName>
    </submittedName>
</protein>
<evidence type="ECO:0000313" key="1">
    <source>
        <dbReference type="EMBL" id="QVV96863.1"/>
    </source>
</evidence>
<name>A0AAE7RKC4_9CAUD</name>
<dbReference type="Proteomes" id="UP000827835">
    <property type="component" value="Segment"/>
</dbReference>
<dbReference type="EMBL" id="MW258709">
    <property type="protein sequence ID" value="QVV96863.1"/>
    <property type="molecule type" value="Genomic_DNA"/>
</dbReference>
<keyword evidence="2" id="KW-1185">Reference proteome</keyword>
<accession>A0AAE7RKC4</accession>
<evidence type="ECO:0000313" key="2">
    <source>
        <dbReference type="Proteomes" id="UP000827835"/>
    </source>
</evidence>
<proteinExistence type="predicted"/>